<evidence type="ECO:0000256" key="28">
    <source>
        <dbReference type="ARBA" id="ARBA00072040"/>
    </source>
</evidence>
<evidence type="ECO:0000256" key="15">
    <source>
        <dbReference type="ARBA" id="ARBA00022741"/>
    </source>
</evidence>
<dbReference type="GO" id="GO:0005789">
    <property type="term" value="C:endoplasmic reticulum membrane"/>
    <property type="evidence" value="ECO:0007669"/>
    <property type="project" value="UniProtKB-SubCell"/>
</dbReference>
<evidence type="ECO:0000256" key="12">
    <source>
        <dbReference type="ARBA" id="ARBA00022692"/>
    </source>
</evidence>
<dbReference type="FunFam" id="1.10.510.10:FF:000358">
    <property type="entry name" value="Putative leucine-rich repeat receptor-like serine/threonine-protein kinase"/>
    <property type="match status" value="1"/>
</dbReference>
<dbReference type="PROSITE" id="PS00107">
    <property type="entry name" value="PROTEIN_KINASE_ATP"/>
    <property type="match status" value="1"/>
</dbReference>
<dbReference type="Gene3D" id="3.80.10.10">
    <property type="entry name" value="Ribonuclease Inhibitor"/>
    <property type="match status" value="3"/>
</dbReference>
<dbReference type="InterPro" id="IPR017441">
    <property type="entry name" value="Protein_kinase_ATP_BS"/>
</dbReference>
<dbReference type="SMART" id="SM00369">
    <property type="entry name" value="LRR_TYP"/>
    <property type="match status" value="11"/>
</dbReference>
<evidence type="ECO:0000256" key="4">
    <source>
        <dbReference type="ARBA" id="ARBA00004389"/>
    </source>
</evidence>
<dbReference type="SUPFAM" id="SSF56112">
    <property type="entry name" value="Protein kinase-like (PK-like)"/>
    <property type="match status" value="1"/>
</dbReference>
<dbReference type="InterPro" id="IPR013210">
    <property type="entry name" value="LRR_N_plant-typ"/>
</dbReference>
<evidence type="ECO:0000256" key="19">
    <source>
        <dbReference type="ARBA" id="ARBA00022840"/>
    </source>
</evidence>
<evidence type="ECO:0000256" key="8">
    <source>
        <dbReference type="ARBA" id="ARBA00022527"/>
    </source>
</evidence>
<evidence type="ECO:0000256" key="10">
    <source>
        <dbReference type="ARBA" id="ARBA00022614"/>
    </source>
</evidence>
<feature type="binding site" evidence="29">
    <location>
        <position position="830"/>
    </location>
    <ligand>
        <name>ATP</name>
        <dbReference type="ChEBI" id="CHEBI:30616"/>
    </ligand>
</feature>
<comment type="function">
    <text evidence="26">Receptor kinase that detects X.oryzae pv. oryzae protein Ax21 to promote innate immunity. Following X.oryzae pv. oryzae protein Ax21 detection, undergoes cleavage, releasing the processed protein kinase Xa21 chain.</text>
</comment>
<dbReference type="InterPro" id="IPR001611">
    <property type="entry name" value="Leu-rich_rpt"/>
</dbReference>
<organism evidence="33">
    <name type="scientific">Oryza sativa subsp. japonica</name>
    <name type="common">Rice</name>
    <dbReference type="NCBI Taxonomy" id="39947"/>
    <lineage>
        <taxon>Eukaryota</taxon>
        <taxon>Viridiplantae</taxon>
        <taxon>Streptophyta</taxon>
        <taxon>Embryophyta</taxon>
        <taxon>Tracheophyta</taxon>
        <taxon>Spermatophyta</taxon>
        <taxon>Magnoliopsida</taxon>
        <taxon>Liliopsida</taxon>
        <taxon>Poales</taxon>
        <taxon>Poaceae</taxon>
        <taxon>BOP clade</taxon>
        <taxon>Oryzoideae</taxon>
        <taxon>Oryzeae</taxon>
        <taxon>Oryzinae</taxon>
        <taxon>Oryza</taxon>
        <taxon>Oryza sativa</taxon>
    </lineage>
</organism>
<dbReference type="InterPro" id="IPR032675">
    <property type="entry name" value="LRR_dom_sf"/>
</dbReference>
<comment type="similarity">
    <text evidence="5">Belongs to the protein kinase superfamily. Ser/Thr protein kinase family.</text>
</comment>
<evidence type="ECO:0000256" key="23">
    <source>
        <dbReference type="ARBA" id="ARBA00023180"/>
    </source>
</evidence>
<accession>B9FTX5</accession>
<evidence type="ECO:0000256" key="6">
    <source>
        <dbReference type="ARBA" id="ARBA00012513"/>
    </source>
</evidence>
<dbReference type="AlphaFoldDB" id="B9FTX5"/>
<comment type="cofactor">
    <cofactor evidence="2">
        <name>Mg(2+)</name>
        <dbReference type="ChEBI" id="CHEBI:18420"/>
    </cofactor>
</comment>
<keyword evidence="14" id="KW-0677">Repeat</keyword>
<dbReference type="Pfam" id="PF12799">
    <property type="entry name" value="LRR_4"/>
    <property type="match status" value="1"/>
</dbReference>
<dbReference type="Pfam" id="PF08263">
    <property type="entry name" value="LRRNT_2"/>
    <property type="match status" value="1"/>
</dbReference>
<dbReference type="SUPFAM" id="SSF52047">
    <property type="entry name" value="RNI-like"/>
    <property type="match status" value="1"/>
</dbReference>
<dbReference type="FunFam" id="3.80.10.10:FF:000288">
    <property type="entry name" value="LRR receptor-like serine/threonine-protein kinase EFR"/>
    <property type="match status" value="1"/>
</dbReference>
<evidence type="ECO:0000256" key="22">
    <source>
        <dbReference type="ARBA" id="ARBA00023170"/>
    </source>
</evidence>
<dbReference type="FunFam" id="3.80.10.10:FF:000275">
    <property type="entry name" value="Leucine-rich repeat receptor-like protein kinase"/>
    <property type="match status" value="1"/>
</dbReference>
<dbReference type="Pfam" id="PF00069">
    <property type="entry name" value="Pkinase"/>
    <property type="match status" value="1"/>
</dbReference>
<evidence type="ECO:0000256" key="11">
    <source>
        <dbReference type="ARBA" id="ARBA00022679"/>
    </source>
</evidence>
<dbReference type="GO" id="GO:0006952">
    <property type="term" value="P:defense response"/>
    <property type="evidence" value="ECO:0007669"/>
    <property type="project" value="UniProtKB-KW"/>
</dbReference>
<evidence type="ECO:0000256" key="5">
    <source>
        <dbReference type="ARBA" id="ARBA00008684"/>
    </source>
</evidence>
<evidence type="ECO:0000256" key="25">
    <source>
        <dbReference type="ARBA" id="ARBA00048679"/>
    </source>
</evidence>
<evidence type="ECO:0000256" key="31">
    <source>
        <dbReference type="SAM" id="SignalP"/>
    </source>
</evidence>
<dbReference type="Pfam" id="PF00560">
    <property type="entry name" value="LRR_1"/>
    <property type="match status" value="12"/>
</dbReference>
<dbReference type="Gene3D" id="1.10.510.10">
    <property type="entry name" value="Transferase(Phosphotransferase) domain 1"/>
    <property type="match status" value="1"/>
</dbReference>
<dbReference type="GO" id="GO:0004674">
    <property type="term" value="F:protein serine/threonine kinase activity"/>
    <property type="evidence" value="ECO:0007669"/>
    <property type="project" value="UniProtKB-KW"/>
</dbReference>
<dbReference type="FunFam" id="3.80.10.10:FF:001158">
    <property type="entry name" value="Leucine-rich repeat protein kinase family protein"/>
    <property type="match status" value="1"/>
</dbReference>
<feature type="chain" id="PRO_5002884110" description="Receptor kinase-like protein Xa21" evidence="31">
    <location>
        <begin position="31"/>
        <end position="1165"/>
    </location>
</feature>
<evidence type="ECO:0000256" key="18">
    <source>
        <dbReference type="ARBA" id="ARBA00022824"/>
    </source>
</evidence>
<dbReference type="Pfam" id="PF13855">
    <property type="entry name" value="LRR_8"/>
    <property type="match status" value="1"/>
</dbReference>
<evidence type="ECO:0000256" key="9">
    <source>
        <dbReference type="ARBA" id="ARBA00022553"/>
    </source>
</evidence>
<dbReference type="PANTHER" id="PTHR48053:SF102">
    <property type="entry name" value="PROTEIN KINASE DOMAIN-CONTAINING PROTEIN"/>
    <property type="match status" value="1"/>
</dbReference>
<evidence type="ECO:0000256" key="20">
    <source>
        <dbReference type="ARBA" id="ARBA00022989"/>
    </source>
</evidence>
<evidence type="ECO:0000256" key="27">
    <source>
        <dbReference type="ARBA" id="ARBA00056628"/>
    </source>
</evidence>
<dbReference type="Proteomes" id="UP000007752">
    <property type="component" value="Chromosome 6"/>
</dbReference>
<keyword evidence="8" id="KW-0723">Serine/threonine-protein kinase</keyword>
<dbReference type="EMBL" id="CM000143">
    <property type="protein sequence ID" value="EEE65937.1"/>
    <property type="molecule type" value="Genomic_DNA"/>
</dbReference>
<feature type="signal peptide" evidence="31">
    <location>
        <begin position="1"/>
        <end position="30"/>
    </location>
</feature>
<dbReference type="InterPro" id="IPR000719">
    <property type="entry name" value="Prot_kinase_dom"/>
</dbReference>
<dbReference type="Gene3D" id="3.30.200.20">
    <property type="entry name" value="Phosphorylase Kinase, domain 1"/>
    <property type="match status" value="1"/>
</dbReference>
<comment type="catalytic activity">
    <reaction evidence="25">
        <text>L-seryl-[protein] + ATP = O-phospho-L-seryl-[protein] + ADP + H(+)</text>
        <dbReference type="Rhea" id="RHEA:17989"/>
        <dbReference type="Rhea" id="RHEA-COMP:9863"/>
        <dbReference type="Rhea" id="RHEA-COMP:11604"/>
        <dbReference type="ChEBI" id="CHEBI:15378"/>
        <dbReference type="ChEBI" id="CHEBI:29999"/>
        <dbReference type="ChEBI" id="CHEBI:30616"/>
        <dbReference type="ChEBI" id="CHEBI:83421"/>
        <dbReference type="ChEBI" id="CHEBI:456216"/>
        <dbReference type="EC" id="2.7.11.1"/>
    </reaction>
</comment>
<evidence type="ECO:0000256" key="30">
    <source>
        <dbReference type="SAM" id="Phobius"/>
    </source>
</evidence>
<keyword evidence="18" id="KW-0256">Endoplasmic reticulum</keyword>
<reference evidence="33" key="2">
    <citation type="submission" date="2008-12" db="EMBL/GenBank/DDBJ databases">
        <title>Improved gene annotation of the rice (Oryza sativa) genomes.</title>
        <authorList>
            <person name="Wang J."/>
            <person name="Li R."/>
            <person name="Fan W."/>
            <person name="Huang Q."/>
            <person name="Zhang J."/>
            <person name="Zhou Y."/>
            <person name="Hu Y."/>
            <person name="Zi S."/>
            <person name="Li J."/>
            <person name="Ni P."/>
            <person name="Zheng H."/>
            <person name="Zhang Y."/>
            <person name="Zhao M."/>
            <person name="Hao Q."/>
            <person name="McDermott J."/>
            <person name="Samudrala R."/>
            <person name="Kristiansen K."/>
            <person name="Wong G.K.-S."/>
        </authorList>
    </citation>
    <scope>NUCLEOTIDE SEQUENCE</scope>
</reference>
<keyword evidence="20 30" id="KW-1133">Transmembrane helix</keyword>
<comment type="catalytic activity">
    <reaction evidence="24">
        <text>L-threonyl-[protein] + ATP = O-phospho-L-threonyl-[protein] + ADP + H(+)</text>
        <dbReference type="Rhea" id="RHEA:46608"/>
        <dbReference type="Rhea" id="RHEA-COMP:11060"/>
        <dbReference type="Rhea" id="RHEA-COMP:11605"/>
        <dbReference type="ChEBI" id="CHEBI:15378"/>
        <dbReference type="ChEBI" id="CHEBI:30013"/>
        <dbReference type="ChEBI" id="CHEBI:30616"/>
        <dbReference type="ChEBI" id="CHEBI:61977"/>
        <dbReference type="ChEBI" id="CHEBI:456216"/>
        <dbReference type="EC" id="2.7.11.1"/>
    </reaction>
</comment>
<name>B9FTX5_ORYSJ</name>
<evidence type="ECO:0000256" key="3">
    <source>
        <dbReference type="ARBA" id="ARBA00004251"/>
    </source>
</evidence>
<keyword evidence="11" id="KW-0808">Transferase</keyword>
<protein>
    <recommendedName>
        <fullName evidence="28">Receptor kinase-like protein Xa21</fullName>
        <ecNumber evidence="6">2.7.11.1</ecNumber>
    </recommendedName>
</protein>
<keyword evidence="10" id="KW-0433">Leucine-rich repeat</keyword>
<feature type="transmembrane region" description="Helical" evidence="30">
    <location>
        <begin position="744"/>
        <end position="767"/>
    </location>
</feature>
<reference evidence="33" key="1">
    <citation type="journal article" date="2005" name="PLoS Biol.">
        <title>The genomes of Oryza sativa: a history of duplications.</title>
        <authorList>
            <person name="Yu J."/>
            <person name="Wang J."/>
            <person name="Lin W."/>
            <person name="Li S."/>
            <person name="Li H."/>
            <person name="Zhou J."/>
            <person name="Ni P."/>
            <person name="Dong W."/>
            <person name="Hu S."/>
            <person name="Zeng C."/>
            <person name="Zhang J."/>
            <person name="Zhang Y."/>
            <person name="Li R."/>
            <person name="Xu Z."/>
            <person name="Li S."/>
            <person name="Li X."/>
            <person name="Zheng H."/>
            <person name="Cong L."/>
            <person name="Lin L."/>
            <person name="Yin J."/>
            <person name="Geng J."/>
            <person name="Li G."/>
            <person name="Shi J."/>
            <person name="Liu J."/>
            <person name="Lv H."/>
            <person name="Li J."/>
            <person name="Wang J."/>
            <person name="Deng Y."/>
            <person name="Ran L."/>
            <person name="Shi X."/>
            <person name="Wang X."/>
            <person name="Wu Q."/>
            <person name="Li C."/>
            <person name="Ren X."/>
            <person name="Wang J."/>
            <person name="Wang X."/>
            <person name="Li D."/>
            <person name="Liu D."/>
            <person name="Zhang X."/>
            <person name="Ji Z."/>
            <person name="Zhao W."/>
            <person name="Sun Y."/>
            <person name="Zhang Z."/>
            <person name="Bao J."/>
            <person name="Han Y."/>
            <person name="Dong L."/>
            <person name="Ji J."/>
            <person name="Chen P."/>
            <person name="Wu S."/>
            <person name="Liu J."/>
            <person name="Xiao Y."/>
            <person name="Bu D."/>
            <person name="Tan J."/>
            <person name="Yang L."/>
            <person name="Ye C."/>
            <person name="Zhang J."/>
            <person name="Xu J."/>
            <person name="Zhou Y."/>
            <person name="Yu Y."/>
            <person name="Zhang B."/>
            <person name="Zhuang S."/>
            <person name="Wei H."/>
            <person name="Liu B."/>
            <person name="Lei M."/>
            <person name="Yu H."/>
            <person name="Li Y."/>
            <person name="Xu H."/>
            <person name="Wei S."/>
            <person name="He X."/>
            <person name="Fang L."/>
            <person name="Zhang Z."/>
            <person name="Zhang Y."/>
            <person name="Huang X."/>
            <person name="Su Z."/>
            <person name="Tong W."/>
            <person name="Li J."/>
            <person name="Tong Z."/>
            <person name="Li S."/>
            <person name="Ye J."/>
            <person name="Wang L."/>
            <person name="Fang L."/>
            <person name="Lei T."/>
            <person name="Chen C."/>
            <person name="Chen H."/>
            <person name="Xu Z."/>
            <person name="Li H."/>
            <person name="Huang H."/>
            <person name="Zhang F."/>
            <person name="Xu H."/>
            <person name="Li N."/>
            <person name="Zhao C."/>
            <person name="Li S."/>
            <person name="Dong L."/>
            <person name="Huang Y."/>
            <person name="Li L."/>
            <person name="Xi Y."/>
            <person name="Qi Q."/>
            <person name="Li W."/>
            <person name="Zhang B."/>
            <person name="Hu W."/>
            <person name="Zhang Y."/>
            <person name="Tian X."/>
            <person name="Jiao Y."/>
            <person name="Liang X."/>
            <person name="Jin J."/>
            <person name="Gao L."/>
            <person name="Zheng W."/>
            <person name="Hao B."/>
            <person name="Liu S."/>
            <person name="Wang W."/>
            <person name="Yuan L."/>
            <person name="Cao M."/>
            <person name="McDermott J."/>
            <person name="Samudrala R."/>
            <person name="Wang J."/>
            <person name="Wong G.K."/>
            <person name="Yang H."/>
        </authorList>
    </citation>
    <scope>NUCLEOTIDE SEQUENCE [LARGE SCALE GENOMIC DNA]</scope>
</reference>
<evidence type="ECO:0000256" key="16">
    <source>
        <dbReference type="ARBA" id="ARBA00022777"/>
    </source>
</evidence>
<evidence type="ECO:0000256" key="13">
    <source>
        <dbReference type="ARBA" id="ARBA00022729"/>
    </source>
</evidence>
<comment type="subcellular location">
    <subcellularLocation>
        <location evidence="3">Cell membrane</location>
        <topology evidence="3">Single-pass type I membrane protein</topology>
    </subcellularLocation>
    <subcellularLocation>
        <location evidence="4">Endoplasmic reticulum membrane</location>
        <topology evidence="4">Single-pass membrane protein</topology>
    </subcellularLocation>
</comment>
<dbReference type="PANTHER" id="PTHR48053">
    <property type="entry name" value="LEUCINE RICH REPEAT FAMILY PROTEIN, EXPRESSED"/>
    <property type="match status" value="1"/>
</dbReference>
<comment type="function">
    <text evidence="27">The processed protein kinase Xa21 chain released by protein cleavage after X.oryzae pv. oryzae protein Ax21 detection translocates into the nucleus where it can bind and regulate WRKY62, a transcription factor. Confers resistance to the bacterial pathogen X.oryzae pv. oryzae (Xoo).</text>
</comment>
<evidence type="ECO:0000256" key="14">
    <source>
        <dbReference type="ARBA" id="ARBA00022737"/>
    </source>
</evidence>
<dbReference type="InterPro" id="IPR051716">
    <property type="entry name" value="Plant_RL_S/T_kinase"/>
</dbReference>
<evidence type="ECO:0000313" key="33">
    <source>
        <dbReference type="EMBL" id="EEE65937.1"/>
    </source>
</evidence>
<dbReference type="PROSITE" id="PS50011">
    <property type="entry name" value="PROTEIN_KINASE_DOM"/>
    <property type="match status" value="1"/>
</dbReference>
<dbReference type="InterPro" id="IPR025875">
    <property type="entry name" value="Leu-rich_rpt_4"/>
</dbReference>
<evidence type="ECO:0000256" key="24">
    <source>
        <dbReference type="ARBA" id="ARBA00047899"/>
    </source>
</evidence>
<keyword evidence="17" id="KW-0611">Plant defense</keyword>
<dbReference type="HOGENOM" id="CLU_000288_22_0_1"/>
<dbReference type="SMART" id="SM00220">
    <property type="entry name" value="S_TKc"/>
    <property type="match status" value="1"/>
</dbReference>
<dbReference type="SUPFAM" id="SSF52058">
    <property type="entry name" value="L domain-like"/>
    <property type="match status" value="1"/>
</dbReference>
<dbReference type="InterPro" id="IPR003591">
    <property type="entry name" value="Leu-rich_rpt_typical-subtyp"/>
</dbReference>
<keyword evidence="22" id="KW-0675">Receptor</keyword>
<gene>
    <name evidence="33" type="ORF">OsJ_21808</name>
</gene>
<evidence type="ECO:0000256" key="7">
    <source>
        <dbReference type="ARBA" id="ARBA00022475"/>
    </source>
</evidence>
<keyword evidence="19 29" id="KW-0067">ATP-binding</keyword>
<dbReference type="EC" id="2.7.11.1" evidence="6"/>
<keyword evidence="16" id="KW-0418">Kinase</keyword>
<keyword evidence="21 30" id="KW-0472">Membrane</keyword>
<evidence type="ECO:0000259" key="32">
    <source>
        <dbReference type="PROSITE" id="PS50011"/>
    </source>
</evidence>
<sequence>MASSQIVLSPGHGLLLFPLKFLFFLPLVLTGGTEDDRQALLCFMSQLSAPSRALASWSNTSMEFCSWQGITCSSQSPRRAIALDLSSQGITGSIPPCIANLTFLTVLQLSNNSFHGSIPSELGLLNQLSYLNLSTNSLEGNIPSELSSCSQLKILDLSNNNLQGSIPSAFGDLPLLQKLVLANSRLAGEIPESLGSSISLTYVDLGNNALTGRIPESLVNSSSLQVLRLMRNALSGQLPTNLFNSSSLTDICLQQNSFVGTIPPVTAMSSQVKYLDLSDNNLIGTMPSSLGNLSSLIYLRLSRNILLGSIPESLGHVATLEVISLNSNNLSGSIPPSLFNMSSLTFLAMTNNSLIGKIPSNIGYTLPTIQELYLSDVKFDGSIPASLLNASNLQTFYLANCGLTGSIPPLGSLPNLQKLDLGFNMFEADGWSFVSSLTNCSRLTRLMLDGNNIQGNLPNTIGNLSSDLQWLWLGGNNISGSIPPEIGNLKGLTKLYMDCNLLTGNIPPTIENLHNLVDLNFTQNYLSGVIPDAIGNLLQLTNLRLDRNNFSGSIPASIGQCTQLTTLNLAYNSLNGSIPSNIFQIYSLSVVLDLSHNYLSGGIPEEVGNLVNLNKLSISNNRLSGEVPSTLGECVLLESVETQSNFLVGSIPQSFAKLVGIKIMDISQNKLSGKIPEFLTSFSSVYYLNLSFNNFYGEIPIGGVFSNASVVSVEGNDGLCAWAPTKGIRFCSSLADRESMHKKLVLTLKITIPFVIVTITLCCVLVARSRKGMKLKPQLLPFNQHLEQITYEDIVKATKSFSSDNLIGSGSFGMVYKGNLEFRQDQVAIKIFNLNIYGANRSFVAECEALRNVRHRNIIKIITSCSSVDSEGADFKALVFEYMKNGNLEMWLHPKKHEHSQRNALTFSQRVNIVLEVAFALDYLHNHCVPPLIHCDLKPSNILLDLDMVAYVSDFGSARFLCPKSNLDQESVTSLGCLKGTVGYIPPEYGMSKEISTKADVYSFGVILLEMITGISPTDEIFSDGTSLHELVAGEFAKNSYNLIDPTMLQDEIDATEIMMNCVIPLGLISHCPETNINPLKQQDGKAERNTQTSLYLLLSESSMVDAARQMRPRRLAARCTRLCGGSPQHWASPPPDPPLPLRGRPAIVSPQIAATTLRLRELRA</sequence>
<evidence type="ECO:0000256" key="29">
    <source>
        <dbReference type="PROSITE-ProRule" id="PRU10141"/>
    </source>
</evidence>
<comment type="cofactor">
    <cofactor evidence="1">
        <name>Mn(2+)</name>
        <dbReference type="ChEBI" id="CHEBI:29035"/>
    </cofactor>
</comment>
<dbReference type="PROSITE" id="PS00108">
    <property type="entry name" value="PROTEIN_KINASE_ST"/>
    <property type="match status" value="1"/>
</dbReference>
<dbReference type="GO" id="GO:0005524">
    <property type="term" value="F:ATP binding"/>
    <property type="evidence" value="ECO:0007669"/>
    <property type="project" value="UniProtKB-UniRule"/>
</dbReference>
<keyword evidence="9" id="KW-0597">Phosphoprotein</keyword>
<evidence type="ECO:0000256" key="17">
    <source>
        <dbReference type="ARBA" id="ARBA00022821"/>
    </source>
</evidence>
<proteinExistence type="inferred from homology"/>
<keyword evidence="13 31" id="KW-0732">Signal</keyword>
<evidence type="ECO:0000256" key="26">
    <source>
        <dbReference type="ARBA" id="ARBA00054320"/>
    </source>
</evidence>
<keyword evidence="12 30" id="KW-0812">Transmembrane</keyword>
<keyword evidence="15 29" id="KW-0547">Nucleotide-binding</keyword>
<keyword evidence="23" id="KW-0325">Glycoprotein</keyword>
<dbReference type="InterPro" id="IPR008271">
    <property type="entry name" value="Ser/Thr_kinase_AS"/>
</dbReference>
<feature type="domain" description="Protein kinase" evidence="32">
    <location>
        <begin position="801"/>
        <end position="1123"/>
    </location>
</feature>
<evidence type="ECO:0000256" key="21">
    <source>
        <dbReference type="ARBA" id="ARBA00023136"/>
    </source>
</evidence>
<dbReference type="InterPro" id="IPR011009">
    <property type="entry name" value="Kinase-like_dom_sf"/>
</dbReference>
<evidence type="ECO:0000256" key="2">
    <source>
        <dbReference type="ARBA" id="ARBA00001946"/>
    </source>
</evidence>
<evidence type="ECO:0000256" key="1">
    <source>
        <dbReference type="ARBA" id="ARBA00001936"/>
    </source>
</evidence>
<dbReference type="GO" id="GO:0005886">
    <property type="term" value="C:plasma membrane"/>
    <property type="evidence" value="ECO:0007669"/>
    <property type="project" value="UniProtKB-SubCell"/>
</dbReference>
<keyword evidence="7" id="KW-1003">Cell membrane</keyword>
<dbReference type="FunFam" id="3.30.200.20:FF:000432">
    <property type="entry name" value="LRR receptor-like serine/threonine-protein kinase EFR"/>
    <property type="match status" value="1"/>
</dbReference>